<keyword evidence="3" id="KW-1185">Reference proteome</keyword>
<dbReference type="Pfam" id="PF12708">
    <property type="entry name" value="Pect-lyase_RHGA_epim"/>
    <property type="match status" value="1"/>
</dbReference>
<dbReference type="AlphaFoldDB" id="A0A2G5K8M4"/>
<dbReference type="InterPro" id="IPR011050">
    <property type="entry name" value="Pectin_lyase_fold/virulence"/>
</dbReference>
<organism evidence="2 3">
    <name type="scientific">Paramylibacter kogurei</name>
    <dbReference type="NCBI Taxonomy" id="1889778"/>
    <lineage>
        <taxon>Bacteria</taxon>
        <taxon>Pseudomonadati</taxon>
        <taxon>Pseudomonadota</taxon>
        <taxon>Alphaproteobacteria</taxon>
        <taxon>Rhodobacterales</taxon>
        <taxon>Paracoccaceae</taxon>
        <taxon>Paramylibacter</taxon>
    </lineage>
</organism>
<dbReference type="Proteomes" id="UP000231516">
    <property type="component" value="Unassembled WGS sequence"/>
</dbReference>
<reference evidence="2 3" key="1">
    <citation type="submission" date="2016-08" db="EMBL/GenBank/DDBJ databases">
        <title>Draft genome of Amylibacter sp. strain 4G11.</title>
        <authorList>
            <person name="Wong S.-K."/>
            <person name="Hamasaki K."/>
            <person name="Yoshizawa S."/>
        </authorList>
    </citation>
    <scope>NUCLEOTIDE SEQUENCE [LARGE SCALE GENOMIC DNA]</scope>
    <source>
        <strain evidence="2 3">4G11</strain>
    </source>
</reference>
<evidence type="ECO:0000313" key="3">
    <source>
        <dbReference type="Proteomes" id="UP000231516"/>
    </source>
</evidence>
<dbReference type="OrthoDB" id="7749009at2"/>
<comment type="caution">
    <text evidence="2">The sequence shown here is derived from an EMBL/GenBank/DDBJ whole genome shotgun (WGS) entry which is preliminary data.</text>
</comment>
<dbReference type="InterPro" id="IPR012334">
    <property type="entry name" value="Pectin_lyas_fold"/>
</dbReference>
<accession>A0A2G5K8M4</accession>
<gene>
    <name evidence="2" type="ORF">BFP76_02120</name>
</gene>
<dbReference type="InterPro" id="IPR024535">
    <property type="entry name" value="RHGA/B-epi-like_pectate_lyase"/>
</dbReference>
<dbReference type="RefSeq" id="WP_099593936.1">
    <property type="nucleotide sequence ID" value="NZ_MDGM01000012.1"/>
</dbReference>
<proteinExistence type="predicted"/>
<dbReference type="EMBL" id="MDGM01000012">
    <property type="protein sequence ID" value="PIB25044.1"/>
    <property type="molecule type" value="Genomic_DNA"/>
</dbReference>
<dbReference type="Gene3D" id="2.160.20.10">
    <property type="entry name" value="Single-stranded right-handed beta-helix, Pectin lyase-like"/>
    <property type="match status" value="1"/>
</dbReference>
<protein>
    <recommendedName>
        <fullName evidence="1">Rhamnogalacturonase A/B/Epimerase-like pectate lyase domain-containing protein</fullName>
    </recommendedName>
</protein>
<evidence type="ECO:0000259" key="1">
    <source>
        <dbReference type="Pfam" id="PF12708"/>
    </source>
</evidence>
<evidence type="ECO:0000313" key="2">
    <source>
        <dbReference type="EMBL" id="PIB25044.1"/>
    </source>
</evidence>
<dbReference type="SUPFAM" id="SSF51126">
    <property type="entry name" value="Pectin lyase-like"/>
    <property type="match status" value="1"/>
</dbReference>
<sequence length="764" mass="83268">MNKAVTDGINFTPAPFGDGLDMWSSVDGTPGSPTYDGATNATLIAADADFGLCLEMQKTQSVQRLRYMGEIPMLPGCYLRVRVRIKAISGQMPSVRIAGWAGGAGGSHVSGVDETGPLTALSEYGKVETIEAIIGSGSRTGVDMVWGRDPIYGHFGIDLTGADGGVVRVENIRIEDVTSVFHRNMMDVVDVADYGAVGDGVTDNSSAFEAADADANGRDILVPAGTYYIAQTITMNNRIRFEGHLVMPDDAILQLAKNFNFNMYEDAFGDEEIALKKAIQALFNYTDHEALDLNGRIVHLSGPIDVHGVIGNRDTFGTRKVIQNGELYASNNDNWDIDTVVASASYDTDDPYTLTDVQNIASIQIGSHIEGNGVGREVYVRDVDIPNNTITLSQALYRANANQNYTFTRFKYLLDFSGFHSMQRFVVDAIDFRCNKFASAILLPRNGKIFHVKDCFITSPKDRGITSVGNGCSGIMIDRCQFLSWEQDEAVADRVTIGFNINANDAKIRDNRATRFKHFGIVGGTGNIISGNHFFQGDNQGTSDRTAGMIFAAKGFKSTFTGNYVDNCYLSWTNEHSPRPDADDTSFGQLTITGNVFTGSGTETWFSYIRVKPYGTGQYISGLSVTGNTFKQFGSVDIDRVEQVTTTFAELDGSKTKNLIFADNQFARVNYVTQSPVNIEVSRSSNGSVWSADLADYMPFGLRARHVTAVVPEGPVLGSSGAVYTMPYALTELGSNKTQISLNWSQAVRGKVRCEVRCDDPIQV</sequence>
<name>A0A2G5K8M4_9RHOB</name>
<feature type="domain" description="Rhamnogalacturonase A/B/Epimerase-like pectate lyase" evidence="1">
    <location>
        <begin position="189"/>
        <end position="245"/>
    </location>
</feature>